<evidence type="ECO:0000256" key="2">
    <source>
        <dbReference type="ARBA" id="ARBA00022679"/>
    </source>
</evidence>
<keyword evidence="5" id="KW-1185">Reference proteome</keyword>
<name>A0ABS3HZS8_9ENTE</name>
<keyword evidence="2" id="KW-0808">Transferase</keyword>
<dbReference type="PANTHER" id="PTHR23416">
    <property type="entry name" value="SIALIC ACID SYNTHASE-RELATED"/>
    <property type="match status" value="1"/>
</dbReference>
<dbReference type="PROSITE" id="PS00101">
    <property type="entry name" value="HEXAPEP_TRANSFERASES"/>
    <property type="match status" value="1"/>
</dbReference>
<organism evidence="4 5">
    <name type="scientific">Candidatus Enterococcus courvalinii</name>
    <dbReference type="NCBI Taxonomy" id="2815329"/>
    <lineage>
        <taxon>Bacteria</taxon>
        <taxon>Bacillati</taxon>
        <taxon>Bacillota</taxon>
        <taxon>Bacilli</taxon>
        <taxon>Lactobacillales</taxon>
        <taxon>Enterococcaceae</taxon>
        <taxon>Enterococcus</taxon>
    </lineage>
</organism>
<dbReference type="RefSeq" id="WP_206898242.1">
    <property type="nucleotide sequence ID" value="NZ_JAFLWI010000004.1"/>
</dbReference>
<evidence type="ECO:0000313" key="5">
    <source>
        <dbReference type="Proteomes" id="UP000664832"/>
    </source>
</evidence>
<evidence type="ECO:0000256" key="3">
    <source>
        <dbReference type="ARBA" id="ARBA00022737"/>
    </source>
</evidence>
<comment type="similarity">
    <text evidence="1">Belongs to the transferase hexapeptide repeat family.</text>
</comment>
<comment type="caution">
    <text evidence="4">The sequence shown here is derived from an EMBL/GenBank/DDBJ whole genome shotgun (WGS) entry which is preliminary data.</text>
</comment>
<dbReference type="InterPro" id="IPR001451">
    <property type="entry name" value="Hexapep"/>
</dbReference>
<dbReference type="InterPro" id="IPR051159">
    <property type="entry name" value="Hexapeptide_acetyltransf"/>
</dbReference>
<dbReference type="SUPFAM" id="SSF51161">
    <property type="entry name" value="Trimeric LpxA-like enzymes"/>
    <property type="match status" value="1"/>
</dbReference>
<dbReference type="InterPro" id="IPR011004">
    <property type="entry name" value="Trimer_LpxA-like_sf"/>
</dbReference>
<dbReference type="CDD" id="cd03357">
    <property type="entry name" value="LbH_MAT_GAT"/>
    <property type="match status" value="1"/>
</dbReference>
<evidence type="ECO:0000256" key="1">
    <source>
        <dbReference type="ARBA" id="ARBA00007274"/>
    </source>
</evidence>
<proteinExistence type="inferred from homology"/>
<evidence type="ECO:0000313" key="4">
    <source>
        <dbReference type="EMBL" id="MBO0481422.1"/>
    </source>
</evidence>
<dbReference type="Gene3D" id="2.160.10.10">
    <property type="entry name" value="Hexapeptide repeat proteins"/>
    <property type="match status" value="1"/>
</dbReference>
<accession>A0ABS3HZS8</accession>
<sequence length="185" mass="20499">MERLLELIQYIEILPNSPLFKQIHSIKKQNERPLVELNLDYRTNEEILAWLEPVLGKKIDSSVIISQPFYSDFGRHISLGKNIFINQNVTLVDLGGITIEDHVLIGPNSQIITVNHLTDPKNRRGLITKPVVIKQNAWLGSGVTILPGVTIGKNVIVAANSTVTKDIPNDVIVAGTPAKIIKSIE</sequence>
<protein>
    <submittedName>
        <fullName evidence="4">Sugar O-acetyltransferase</fullName>
    </submittedName>
</protein>
<dbReference type="Pfam" id="PF00132">
    <property type="entry name" value="Hexapep"/>
    <property type="match status" value="1"/>
</dbReference>
<dbReference type="PANTHER" id="PTHR23416:SF23">
    <property type="entry name" value="ACETYLTRANSFERASE C18B11.09C-RELATED"/>
    <property type="match status" value="1"/>
</dbReference>
<dbReference type="InterPro" id="IPR018357">
    <property type="entry name" value="Hexapep_transf_CS"/>
</dbReference>
<keyword evidence="3" id="KW-0677">Repeat</keyword>
<dbReference type="EMBL" id="JAFLWI010000004">
    <property type="protein sequence ID" value="MBO0481422.1"/>
    <property type="molecule type" value="Genomic_DNA"/>
</dbReference>
<reference evidence="4 5" key="1">
    <citation type="submission" date="2021-03" db="EMBL/GenBank/DDBJ databases">
        <title>Enterococcal diversity collection.</title>
        <authorList>
            <person name="Gilmore M.S."/>
            <person name="Schwartzman J."/>
            <person name="Van Tyne D."/>
            <person name="Martin M."/>
            <person name="Earl A.M."/>
            <person name="Manson A.L."/>
            <person name="Straub T."/>
            <person name="Salamzade R."/>
            <person name="Saavedra J."/>
            <person name="Lebreton F."/>
            <person name="Prichula J."/>
            <person name="Schaufler K."/>
            <person name="Gaca A."/>
            <person name="Sgardioli B."/>
            <person name="Wagenaar J."/>
            <person name="Strong T."/>
        </authorList>
    </citation>
    <scope>NUCLEOTIDE SEQUENCE [LARGE SCALE GENOMIC DNA]</scope>
    <source>
        <strain evidence="4 5">MSG2901</strain>
    </source>
</reference>
<gene>
    <name evidence="4" type="ORF">JZO71_03665</name>
</gene>
<dbReference type="Proteomes" id="UP000664832">
    <property type="component" value="Unassembled WGS sequence"/>
</dbReference>